<feature type="transmembrane region" description="Helical" evidence="1">
    <location>
        <begin position="62"/>
        <end position="83"/>
    </location>
</feature>
<keyword evidence="3" id="KW-1185">Reference proteome</keyword>
<protein>
    <submittedName>
        <fullName evidence="2">Uncharacterized protein</fullName>
    </submittedName>
</protein>
<reference evidence="2 3" key="1">
    <citation type="submission" date="2020-07" db="EMBL/GenBank/DDBJ databases">
        <title>Halosimplex litoreum sp. nov. and Halosimplex rubrum sp. nov., isolated from different salt environments.</title>
        <authorList>
            <person name="Cui H."/>
        </authorList>
    </citation>
    <scope>NUCLEOTIDE SEQUENCE [LARGE SCALE GENOMIC DNA]</scope>
    <source>
        <strain evidence="2 3">R2</strain>
    </source>
</reference>
<keyword evidence="1" id="KW-0472">Membrane</keyword>
<name>A0A7D5TVH8_9EURY</name>
<keyword evidence="1" id="KW-1133">Transmembrane helix</keyword>
<accession>A0A7D5TVH8</accession>
<gene>
    <name evidence="2" type="ORF">HZS54_16955</name>
</gene>
<sequence length="137" mass="14121">MVDFEIGVVGPAGGGRDSAYIRARNSDRTRRGPPGARWKARGGGRVLIRELIAGALDLASQVVGLEGLAIGAVATVVAVLWYLREAADAFVVIARYARVGSLIGFVVLVLLVGGVATGVVDGGSLGSIFEPIAELLH</sequence>
<keyword evidence="1" id="KW-0812">Transmembrane</keyword>
<dbReference type="RefSeq" id="WP_179918264.1">
    <property type="nucleotide sequence ID" value="NZ_CP058909.1"/>
</dbReference>
<evidence type="ECO:0000313" key="2">
    <source>
        <dbReference type="EMBL" id="QLH83214.1"/>
    </source>
</evidence>
<dbReference type="Proteomes" id="UP000509346">
    <property type="component" value="Chromosome"/>
</dbReference>
<proteinExistence type="predicted"/>
<dbReference type="GeneID" id="56084314"/>
<organism evidence="2 3">
    <name type="scientific">Halosimplex pelagicum</name>
    <dbReference type="NCBI Taxonomy" id="869886"/>
    <lineage>
        <taxon>Archaea</taxon>
        <taxon>Methanobacteriati</taxon>
        <taxon>Methanobacteriota</taxon>
        <taxon>Stenosarchaea group</taxon>
        <taxon>Halobacteria</taxon>
        <taxon>Halobacteriales</taxon>
        <taxon>Haloarculaceae</taxon>
        <taxon>Halosimplex</taxon>
    </lineage>
</organism>
<dbReference type="EMBL" id="CP058909">
    <property type="protein sequence ID" value="QLH83214.1"/>
    <property type="molecule type" value="Genomic_DNA"/>
</dbReference>
<feature type="transmembrane region" description="Helical" evidence="1">
    <location>
        <begin position="95"/>
        <end position="120"/>
    </location>
</feature>
<evidence type="ECO:0000313" key="3">
    <source>
        <dbReference type="Proteomes" id="UP000509346"/>
    </source>
</evidence>
<dbReference type="AlphaFoldDB" id="A0A7D5TVH8"/>
<dbReference type="KEGG" id="hpel:HZS54_16955"/>
<evidence type="ECO:0000256" key="1">
    <source>
        <dbReference type="SAM" id="Phobius"/>
    </source>
</evidence>